<dbReference type="Proteomes" id="UP000184076">
    <property type="component" value="Unassembled WGS sequence"/>
</dbReference>
<dbReference type="EMBL" id="FQVB01000003">
    <property type="protein sequence ID" value="SHE29161.1"/>
    <property type="molecule type" value="Genomic_DNA"/>
</dbReference>
<sequence>MDRPCNDAIRRTLALTAQMLEIADQGDRHREDAGCGILYGVLRDAAYKIRLLAEQEREAHRRKGWWAECRNTKEE</sequence>
<organism evidence="1 2">
    <name type="scientific">Desulfacinum infernum DSM 9756</name>
    <dbReference type="NCBI Taxonomy" id="1121391"/>
    <lineage>
        <taxon>Bacteria</taxon>
        <taxon>Pseudomonadati</taxon>
        <taxon>Thermodesulfobacteriota</taxon>
        <taxon>Syntrophobacteria</taxon>
        <taxon>Syntrophobacterales</taxon>
        <taxon>Syntrophobacteraceae</taxon>
        <taxon>Desulfacinum</taxon>
    </lineage>
</organism>
<dbReference type="RefSeq" id="WP_073035799.1">
    <property type="nucleotide sequence ID" value="NZ_FQVB01000003.1"/>
</dbReference>
<dbReference type="AlphaFoldDB" id="A0A1M4SAD5"/>
<protein>
    <submittedName>
        <fullName evidence="1">Uncharacterized protein</fullName>
    </submittedName>
</protein>
<accession>A0A1M4SAD5</accession>
<reference evidence="2" key="1">
    <citation type="submission" date="2016-11" db="EMBL/GenBank/DDBJ databases">
        <authorList>
            <person name="Varghese N."/>
            <person name="Submissions S."/>
        </authorList>
    </citation>
    <scope>NUCLEOTIDE SEQUENCE [LARGE SCALE GENOMIC DNA]</scope>
    <source>
        <strain evidence="2">DSM 9756</strain>
    </source>
</reference>
<gene>
    <name evidence="1" type="ORF">SAMN02745206_00038</name>
</gene>
<name>A0A1M4SAD5_9BACT</name>
<evidence type="ECO:0000313" key="1">
    <source>
        <dbReference type="EMBL" id="SHE29161.1"/>
    </source>
</evidence>
<evidence type="ECO:0000313" key="2">
    <source>
        <dbReference type="Proteomes" id="UP000184076"/>
    </source>
</evidence>
<keyword evidence="2" id="KW-1185">Reference proteome</keyword>
<dbReference type="STRING" id="1121391.SAMN02745206_00038"/>
<proteinExistence type="predicted"/>
<dbReference type="OrthoDB" id="5421046at2"/>